<proteinExistence type="predicted"/>
<dbReference type="EMBL" id="QGKY02001015">
    <property type="protein sequence ID" value="KAF2573789.1"/>
    <property type="molecule type" value="Genomic_DNA"/>
</dbReference>
<dbReference type="Proteomes" id="UP000266723">
    <property type="component" value="Unassembled WGS sequence"/>
</dbReference>
<evidence type="ECO:0000313" key="3">
    <source>
        <dbReference type="Proteomes" id="UP000266723"/>
    </source>
</evidence>
<name>A0A8S9IV72_BRACR</name>
<organism evidence="1">
    <name type="scientific">Brassica cretica</name>
    <name type="common">Mustard</name>
    <dbReference type="NCBI Taxonomy" id="69181"/>
    <lineage>
        <taxon>Eukaryota</taxon>
        <taxon>Viridiplantae</taxon>
        <taxon>Streptophyta</taxon>
        <taxon>Embryophyta</taxon>
        <taxon>Tracheophyta</taxon>
        <taxon>Spermatophyta</taxon>
        <taxon>Magnoliopsida</taxon>
        <taxon>eudicotyledons</taxon>
        <taxon>Gunneridae</taxon>
        <taxon>Pentapetalae</taxon>
        <taxon>rosids</taxon>
        <taxon>malvids</taxon>
        <taxon>Brassicales</taxon>
        <taxon>Brassicaceae</taxon>
        <taxon>Brassiceae</taxon>
        <taxon>Brassica</taxon>
    </lineage>
</organism>
<keyword evidence="3" id="KW-1185">Reference proteome</keyword>
<reference evidence="1" key="1">
    <citation type="submission" date="2019-12" db="EMBL/GenBank/DDBJ databases">
        <title>Genome sequencing and annotation of Brassica cretica.</title>
        <authorList>
            <person name="Studholme D.J."/>
            <person name="Sarris P.F."/>
        </authorList>
    </citation>
    <scope>NUCLEOTIDE SEQUENCE</scope>
    <source>
        <strain evidence="1">PFS-102/07</strain>
        <tissue evidence="1">Leaf</tissue>
    </source>
</reference>
<dbReference type="AlphaFoldDB" id="A0A8S9IV72"/>
<accession>A0A8S9IV72</accession>
<reference evidence="2 3" key="3">
    <citation type="journal article" date="2020" name="BMC Genomics">
        <title>Intraspecific diversification of the crop wild relative Brassica cretica Lam. using demographic model selection.</title>
        <authorList>
            <person name="Kioukis A."/>
            <person name="Michalopoulou V.A."/>
            <person name="Briers L."/>
            <person name="Pirintsos S."/>
            <person name="Studholme D.J."/>
            <person name="Pavlidis P."/>
            <person name="Sarris P.F."/>
        </authorList>
    </citation>
    <scope>NUCLEOTIDE SEQUENCE [LARGE SCALE GENOMIC DNA]</scope>
    <source>
        <strain evidence="3">cv. PFS-1207/04</strain>
        <strain evidence="2">PFS-1207/04</strain>
    </source>
</reference>
<reference evidence="2" key="2">
    <citation type="submission" date="2019-12" db="EMBL/GenBank/DDBJ databases">
        <authorList>
            <person name="Studholme D.J."/>
            <person name="Sarris P."/>
        </authorList>
    </citation>
    <scope>NUCLEOTIDE SEQUENCE</scope>
    <source>
        <strain evidence="2">PFS-1207/04</strain>
        <tissue evidence="2">Leaf</tissue>
    </source>
</reference>
<evidence type="ECO:0000313" key="2">
    <source>
        <dbReference type="EMBL" id="KAF3565237.1"/>
    </source>
</evidence>
<gene>
    <name evidence="2" type="ORF">DY000_02012580</name>
    <name evidence="1" type="ORF">F2Q70_00001576</name>
</gene>
<evidence type="ECO:0000313" key="1">
    <source>
        <dbReference type="EMBL" id="KAF2573789.1"/>
    </source>
</evidence>
<sequence>MAICPHHWKSPVAVYFNDENNITKHPELAIARSAVRGWYVSLTSLCYQVYVIDLGLAKRYCDANTNRHIPCKHDMQAAIHILDMGVYIGGSLIGGDNQQGGLPICPDNISFAVEYLAENKLRMFVDMQGNFRAITFTRIR</sequence>
<dbReference type="EMBL" id="QGKV02000759">
    <property type="protein sequence ID" value="KAF3565237.1"/>
    <property type="molecule type" value="Genomic_DNA"/>
</dbReference>
<protein>
    <submittedName>
        <fullName evidence="1">Uncharacterized protein</fullName>
    </submittedName>
</protein>
<comment type="caution">
    <text evidence="1">The sequence shown here is derived from an EMBL/GenBank/DDBJ whole genome shotgun (WGS) entry which is preliminary data.</text>
</comment>